<dbReference type="SMART" id="SM00209">
    <property type="entry name" value="TSP1"/>
    <property type="match status" value="7"/>
</dbReference>
<dbReference type="Gene3D" id="4.10.410.10">
    <property type="entry name" value="Pancreatic trypsin inhibitor Kunitz domain"/>
    <property type="match status" value="1"/>
</dbReference>
<dbReference type="InterPro" id="IPR036383">
    <property type="entry name" value="TSP1_rpt_sf"/>
</dbReference>
<dbReference type="InterPro" id="IPR020901">
    <property type="entry name" value="Prtase_inh_Kunz-CS"/>
</dbReference>
<protein>
    <submittedName>
        <fullName evidence="10">Papilin b, proteoglycan-like sulfated glycoprotein</fullName>
    </submittedName>
</protein>
<keyword evidence="5 6" id="KW-1015">Disulfide bond</keyword>
<keyword evidence="2" id="KW-0964">Secreted</keyword>
<dbReference type="InterPro" id="IPR013273">
    <property type="entry name" value="ADAMTS/ADAMTS-like"/>
</dbReference>
<keyword evidence="4" id="KW-0677">Repeat</keyword>
<dbReference type="Pfam" id="PF00014">
    <property type="entry name" value="Kunitz_BPTI"/>
    <property type="match status" value="1"/>
</dbReference>
<dbReference type="InterPro" id="IPR036880">
    <property type="entry name" value="Kunitz_BPTI_sf"/>
</dbReference>
<dbReference type="Ensembl" id="ENSOSIT00000019725.1">
    <property type="protein sequence ID" value="ENSOSIP00000018677.1"/>
    <property type="gene ID" value="ENSOSIG00000010119.1"/>
</dbReference>
<evidence type="ECO:0000256" key="7">
    <source>
        <dbReference type="SAM" id="MobiDB-lite"/>
    </source>
</evidence>
<dbReference type="GO" id="GO:0030198">
    <property type="term" value="P:extracellular matrix organization"/>
    <property type="evidence" value="ECO:0007669"/>
    <property type="project" value="InterPro"/>
</dbReference>
<keyword evidence="8" id="KW-0812">Transmembrane</keyword>
<dbReference type="GO" id="GO:0004222">
    <property type="term" value="F:metalloendopeptidase activity"/>
    <property type="evidence" value="ECO:0007669"/>
    <property type="project" value="TreeGrafter"/>
</dbReference>
<accession>A0A8C7XVM7</accession>
<dbReference type="InterPro" id="IPR000884">
    <property type="entry name" value="TSP1_rpt"/>
</dbReference>
<feature type="region of interest" description="Disordered" evidence="7">
    <location>
        <begin position="693"/>
        <end position="729"/>
    </location>
</feature>
<organism evidence="10 11">
    <name type="scientific">Oryzias sinensis</name>
    <name type="common">Chinese medaka</name>
    <dbReference type="NCBI Taxonomy" id="183150"/>
    <lineage>
        <taxon>Eukaryota</taxon>
        <taxon>Metazoa</taxon>
        <taxon>Chordata</taxon>
        <taxon>Craniata</taxon>
        <taxon>Vertebrata</taxon>
        <taxon>Euteleostomi</taxon>
        <taxon>Actinopterygii</taxon>
        <taxon>Neopterygii</taxon>
        <taxon>Teleostei</taxon>
        <taxon>Neoteleostei</taxon>
        <taxon>Acanthomorphata</taxon>
        <taxon>Ovalentaria</taxon>
        <taxon>Atherinomorphae</taxon>
        <taxon>Beloniformes</taxon>
        <taxon>Adrianichthyidae</taxon>
        <taxon>Oryziinae</taxon>
        <taxon>Oryzias</taxon>
    </lineage>
</organism>
<reference evidence="10" key="2">
    <citation type="submission" date="2025-09" db="UniProtKB">
        <authorList>
            <consortium name="Ensembl"/>
        </authorList>
    </citation>
    <scope>IDENTIFICATION</scope>
</reference>
<keyword evidence="8" id="KW-1133">Transmembrane helix</keyword>
<reference evidence="10" key="1">
    <citation type="submission" date="2025-08" db="UniProtKB">
        <authorList>
            <consortium name="Ensembl"/>
        </authorList>
    </citation>
    <scope>IDENTIFICATION</scope>
</reference>
<keyword evidence="3" id="KW-0732">Signal</keyword>
<dbReference type="PROSITE" id="PS50279">
    <property type="entry name" value="BPTI_KUNITZ_2"/>
    <property type="match status" value="1"/>
</dbReference>
<dbReference type="PRINTS" id="PR00759">
    <property type="entry name" value="BASICPTASE"/>
</dbReference>
<evidence type="ECO:0000256" key="6">
    <source>
        <dbReference type="PIRSR" id="PIRSR613273-3"/>
    </source>
</evidence>
<dbReference type="Pfam" id="PF19030">
    <property type="entry name" value="TSP1_ADAMTS"/>
    <property type="match status" value="6"/>
</dbReference>
<keyword evidence="11" id="KW-1185">Reference proteome</keyword>
<dbReference type="Proteomes" id="UP000694383">
    <property type="component" value="Unplaced"/>
</dbReference>
<dbReference type="PROSITE" id="PS50092">
    <property type="entry name" value="TSP1"/>
    <property type="match status" value="7"/>
</dbReference>
<dbReference type="GO" id="GO:0005576">
    <property type="term" value="C:extracellular region"/>
    <property type="evidence" value="ECO:0007669"/>
    <property type="project" value="UniProtKB-SubCell"/>
</dbReference>
<evidence type="ECO:0000256" key="4">
    <source>
        <dbReference type="ARBA" id="ARBA00022737"/>
    </source>
</evidence>
<dbReference type="FunFam" id="4.10.410.10:FF:000017">
    <property type="entry name" value="papilin isoform X2"/>
    <property type="match status" value="1"/>
</dbReference>
<feature type="disulfide bond" evidence="6">
    <location>
        <begin position="106"/>
        <end position="117"/>
    </location>
</feature>
<dbReference type="Pfam" id="PF00090">
    <property type="entry name" value="TSP_1"/>
    <property type="match status" value="1"/>
</dbReference>
<feature type="disulfide bond" evidence="6">
    <location>
        <begin position="91"/>
        <end position="127"/>
    </location>
</feature>
<feature type="transmembrane region" description="Helical" evidence="8">
    <location>
        <begin position="49"/>
        <end position="67"/>
    </location>
</feature>
<dbReference type="PROSITE" id="PS00280">
    <property type="entry name" value="BPTI_KUNITZ_1"/>
    <property type="match status" value="1"/>
</dbReference>
<evidence type="ECO:0000256" key="3">
    <source>
        <dbReference type="ARBA" id="ARBA00022729"/>
    </source>
</evidence>
<feature type="disulfide bond" evidence="6">
    <location>
        <begin position="95"/>
        <end position="132"/>
    </location>
</feature>
<evidence type="ECO:0000256" key="8">
    <source>
        <dbReference type="SAM" id="Phobius"/>
    </source>
</evidence>
<dbReference type="GO" id="GO:0006508">
    <property type="term" value="P:proteolysis"/>
    <property type="evidence" value="ECO:0007669"/>
    <property type="project" value="TreeGrafter"/>
</dbReference>
<name>A0A8C7XVM7_9TELE</name>
<dbReference type="GeneTree" id="ENSGT00940000156891"/>
<evidence type="ECO:0000256" key="2">
    <source>
        <dbReference type="ARBA" id="ARBA00022525"/>
    </source>
</evidence>
<dbReference type="AlphaFoldDB" id="A0A8C7XVM7"/>
<dbReference type="PANTHER" id="PTHR13723">
    <property type="entry name" value="ADAMTS A DISINTEGRIN AND METALLOPROTEASE WITH THROMBOSPONDIN MOTIFS PROTEASE"/>
    <property type="match status" value="1"/>
</dbReference>
<dbReference type="SMART" id="SM00131">
    <property type="entry name" value="KU"/>
    <property type="match status" value="1"/>
</dbReference>
<dbReference type="PANTHER" id="PTHR13723:SF281">
    <property type="entry name" value="PAPILIN"/>
    <property type="match status" value="1"/>
</dbReference>
<dbReference type="GO" id="GO:0031012">
    <property type="term" value="C:extracellular matrix"/>
    <property type="evidence" value="ECO:0007669"/>
    <property type="project" value="TreeGrafter"/>
</dbReference>
<dbReference type="PRINTS" id="PR01857">
    <property type="entry name" value="ADAMTSFAMILY"/>
</dbReference>
<dbReference type="CDD" id="cd22635">
    <property type="entry name" value="Kunitz_papilin"/>
    <property type="match status" value="1"/>
</dbReference>
<evidence type="ECO:0000313" key="11">
    <source>
        <dbReference type="Proteomes" id="UP000694383"/>
    </source>
</evidence>
<evidence type="ECO:0000256" key="5">
    <source>
        <dbReference type="ARBA" id="ARBA00023157"/>
    </source>
</evidence>
<evidence type="ECO:0000256" key="1">
    <source>
        <dbReference type="ARBA" id="ARBA00004613"/>
    </source>
</evidence>
<dbReference type="GO" id="GO:0004867">
    <property type="term" value="F:serine-type endopeptidase inhibitor activity"/>
    <property type="evidence" value="ECO:0007669"/>
    <property type="project" value="InterPro"/>
</dbReference>
<evidence type="ECO:0000259" key="9">
    <source>
        <dbReference type="PROSITE" id="PS50279"/>
    </source>
</evidence>
<comment type="subcellular location">
    <subcellularLocation>
        <location evidence="1">Secreted</location>
    </subcellularLocation>
</comment>
<keyword evidence="8" id="KW-0472">Membrane</keyword>
<dbReference type="SUPFAM" id="SSF82895">
    <property type="entry name" value="TSP-1 type 1 repeat"/>
    <property type="match status" value="7"/>
</dbReference>
<feature type="domain" description="BPTI/Kunitz inhibitor" evidence="9">
    <location>
        <begin position="805"/>
        <end position="855"/>
    </location>
</feature>
<proteinExistence type="predicted"/>
<dbReference type="Gene3D" id="2.20.100.10">
    <property type="entry name" value="Thrombospondin type-1 (TSP1) repeat"/>
    <property type="match status" value="7"/>
</dbReference>
<dbReference type="InterPro" id="IPR050439">
    <property type="entry name" value="ADAMTS_ADAMTS-like"/>
</dbReference>
<sequence length="892" mass="98098">MGWGFREWSRSEYRKLAVRAQPLLPVAHPFSAAGESAGDSKGKVLPVQWWFLVIMNILQVLGLLHLLTIPALTLNTPVYDYWGEFGAFGPCSRTCGTGVAMRTRKCITSRPDGGHNCVGSSKSYRICNSQPCPVGLKDFREVQCSKFDTVDYHGNRLSWVPHYEASNPCELNCVPSGQSVFYRTQHRLQMTDGTPCNEGRTDICVEGVCRALTHEEFMGLDNDTETLHFTLPSVTHLRETHPCTYRTGLYSECSASCNGGLQYRSVECVIEDPVHPRVVDESYCITQHLHKPLSQKSCNMHSCGEHRAEYSVSSFSVCSVTCGEGQQTREVVCVGPRGERLPDHACSGLVPPASVQACRRPACYTQITWHVTEFGLCSRSCSGGVRERLVSCFDTDLHPYPEEQCGLGSKPSSVESCNTQSCHEPQTVPSFQNPSAMESTFKGYVPHVLEEHLEDCVHSRYGCCLDGVTLAQGFGRAGCPEYQTADVSFHPESAVVDYDSNSVHSTYVYRTGVYSECSASCNGGVQHRSVECVFQDLSNPEVVDESYCTTQHLQRPQVQQECNVIPCVEFSVSSFSECSVTCGEGQQTREVICVGRRGEHLSDRACRGLVRPASVQACRRPACYTQITWHVTEFGLCSRSCGGGVRERQVGCFDTDLHPYSEDQCGLESKPHSVESCNTQPCHEAQSVLSVQDPGTEEGTTQGFVPHVPEESPTPSPDTNNADDLEPAVTDPDCAQSVHGCCPDGYSAATGPENDGCPAEDCSFSRFGCCRDGVTAAEGDGQLGCPEHQTAEEHPPVPVDQASACSLPRDEGPCEKWVARFAYDAAVGKCKEFWYGGCHGNANNFASEHDCQKLCGASRTVPVPVRRRWIYRRGFLRSVRVRPNHVGDYYRL</sequence>
<evidence type="ECO:0000313" key="10">
    <source>
        <dbReference type="Ensembl" id="ENSOSIP00000018677.1"/>
    </source>
</evidence>
<dbReference type="FunFam" id="2.20.100.10:FF:000005">
    <property type="entry name" value="ADAM metallopeptidase with thrombospondin type 1 motif 9"/>
    <property type="match status" value="3"/>
</dbReference>
<dbReference type="SUPFAM" id="SSF57362">
    <property type="entry name" value="BPTI-like"/>
    <property type="match status" value="1"/>
</dbReference>
<dbReference type="InterPro" id="IPR002223">
    <property type="entry name" value="Kunitz_BPTI"/>
</dbReference>
<dbReference type="FunFam" id="2.20.100.10:FF:000001">
    <property type="entry name" value="semaphorin-5A isoform X1"/>
    <property type="match status" value="1"/>
</dbReference>